<organism evidence="6 7">
    <name type="scientific">Tupaia chinensis</name>
    <name type="common">Chinese tree shrew</name>
    <name type="synonym">Tupaia belangeri chinensis</name>
    <dbReference type="NCBI Taxonomy" id="246437"/>
    <lineage>
        <taxon>Eukaryota</taxon>
        <taxon>Metazoa</taxon>
        <taxon>Chordata</taxon>
        <taxon>Craniata</taxon>
        <taxon>Vertebrata</taxon>
        <taxon>Euteleostomi</taxon>
        <taxon>Mammalia</taxon>
        <taxon>Eutheria</taxon>
        <taxon>Euarchontoglires</taxon>
        <taxon>Scandentia</taxon>
        <taxon>Tupaiidae</taxon>
        <taxon>Tupaia</taxon>
    </lineage>
</organism>
<dbReference type="InterPro" id="IPR056576">
    <property type="entry name" value="MGAT4_A/B/C_C"/>
</dbReference>
<dbReference type="InParanoid" id="L9JFC2"/>
<dbReference type="Proteomes" id="UP000011518">
    <property type="component" value="Unassembled WGS sequence"/>
</dbReference>
<dbReference type="InterPro" id="IPR057279">
    <property type="entry name" value="MGAT4"/>
</dbReference>
<dbReference type="PANTHER" id="PTHR12062:SF11">
    <property type="entry name" value="ALPHA-1,3-MANNOSYL-GLYCOPROTEIN 4-BETA-N-ACETYLGLUCOSAMINYLTRANSFERASE-LIKE PROTEIN MGAT4E"/>
    <property type="match status" value="1"/>
</dbReference>
<keyword evidence="2" id="KW-0328">Glycosyltransferase</keyword>
<name>L9JFC2_TUPCH</name>
<dbReference type="GO" id="GO:0008375">
    <property type="term" value="F:acetylglucosaminyltransferase activity"/>
    <property type="evidence" value="ECO:0007669"/>
    <property type="project" value="TreeGrafter"/>
</dbReference>
<dbReference type="GO" id="GO:0006487">
    <property type="term" value="P:protein N-linked glycosylation"/>
    <property type="evidence" value="ECO:0007669"/>
    <property type="project" value="TreeGrafter"/>
</dbReference>
<sequence length="339" mass="38812">MVLVHLVHTDFTWIGETTARISSLFSLQILAGQLLLIRTPPDAYPSMDGLEEEACREECYLKQNIDYAFLMSFAAKFSDYFLLMEDDIFCVPNFVTHIYSKVTDLKPNPWVLLEFSDTGVGRLFHSSDLPLLAHFLLLFYKERPSDKLMEHFRTLLLQEEQIFCTPFLFYQSLMDDEKEEATQIQKKLYGPDNPPGAIVTTMQVFSAHFPWEAYTLDESFFWTYNVSAGQHLTVILNHPANLKRVQVMTGSIMDGTYALEKGHVELGYDPQGMPQHCSSFALLGQLQDGQLDQEILVKNMSSHVSCVKLVVKASQADGLMIRHIYLWEENAKEEKVDQS</sequence>
<evidence type="ECO:0000313" key="7">
    <source>
        <dbReference type="Proteomes" id="UP000011518"/>
    </source>
</evidence>
<evidence type="ECO:0000256" key="3">
    <source>
        <dbReference type="ARBA" id="ARBA00022679"/>
    </source>
</evidence>
<keyword evidence="7" id="KW-1185">Reference proteome</keyword>
<reference evidence="7" key="2">
    <citation type="journal article" date="2013" name="Nat. Commun.">
        <title>Genome of the Chinese tree shrew.</title>
        <authorList>
            <person name="Fan Y."/>
            <person name="Huang Z.Y."/>
            <person name="Cao C.C."/>
            <person name="Chen C.S."/>
            <person name="Chen Y.X."/>
            <person name="Fan D.D."/>
            <person name="He J."/>
            <person name="Hou H.L."/>
            <person name="Hu L."/>
            <person name="Hu X.T."/>
            <person name="Jiang X.T."/>
            <person name="Lai R."/>
            <person name="Lang Y.S."/>
            <person name="Liang B."/>
            <person name="Liao S.G."/>
            <person name="Mu D."/>
            <person name="Ma Y.Y."/>
            <person name="Niu Y.Y."/>
            <person name="Sun X.Q."/>
            <person name="Xia J.Q."/>
            <person name="Xiao J."/>
            <person name="Xiong Z.Q."/>
            <person name="Xu L."/>
            <person name="Yang L."/>
            <person name="Zhang Y."/>
            <person name="Zhao W."/>
            <person name="Zhao X.D."/>
            <person name="Zheng Y.T."/>
            <person name="Zhou J.M."/>
            <person name="Zhu Y.B."/>
            <person name="Zhang G.J."/>
            <person name="Wang J."/>
            <person name="Yao Y.G."/>
        </authorList>
    </citation>
    <scope>NUCLEOTIDE SEQUENCE [LARGE SCALE GENOMIC DNA]</scope>
</reference>
<evidence type="ECO:0008006" key="8">
    <source>
        <dbReference type="Google" id="ProtNLM"/>
    </source>
</evidence>
<comment type="pathway">
    <text evidence="1">Protein modification; protein glycosylation.</text>
</comment>
<evidence type="ECO:0000259" key="5">
    <source>
        <dbReference type="Pfam" id="PF23524"/>
    </source>
</evidence>
<dbReference type="Pfam" id="PF23524">
    <property type="entry name" value="MGAT4A_C"/>
    <property type="match status" value="1"/>
</dbReference>
<keyword evidence="3" id="KW-0808">Transferase</keyword>
<dbReference type="EMBL" id="KB321094">
    <property type="protein sequence ID" value="ELW47692.1"/>
    <property type="molecule type" value="Genomic_DNA"/>
</dbReference>
<dbReference type="PANTHER" id="PTHR12062">
    <property type="entry name" value="N-ACETYLGLUCOSAMINYLTRANSFERASE VI"/>
    <property type="match status" value="1"/>
</dbReference>
<dbReference type="STRING" id="246437.L9JFC2"/>
<reference evidence="7" key="1">
    <citation type="submission" date="2012-07" db="EMBL/GenBank/DDBJ databases">
        <title>Genome of the Chinese tree shrew, a rising model animal genetically related to primates.</title>
        <authorList>
            <person name="Zhang G."/>
            <person name="Fan Y."/>
            <person name="Yao Y."/>
            <person name="Huang Z."/>
        </authorList>
    </citation>
    <scope>NUCLEOTIDE SEQUENCE [LARGE SCALE GENOMIC DNA]</scope>
</reference>
<feature type="domain" description="MGAT4 A/B/C C-terminal" evidence="5">
    <location>
        <begin position="198"/>
        <end position="321"/>
    </location>
</feature>
<evidence type="ECO:0000256" key="2">
    <source>
        <dbReference type="ARBA" id="ARBA00022676"/>
    </source>
</evidence>
<proteinExistence type="predicted"/>
<accession>L9JFC2</accession>
<dbReference type="Pfam" id="PF04666">
    <property type="entry name" value="MGAT4_cons"/>
    <property type="match status" value="1"/>
</dbReference>
<dbReference type="eggNOG" id="KOG3656">
    <property type="taxonomic scope" value="Eukaryota"/>
</dbReference>
<evidence type="ECO:0000259" key="4">
    <source>
        <dbReference type="Pfam" id="PF04666"/>
    </source>
</evidence>
<gene>
    <name evidence="6" type="ORF">TREES_T100003415</name>
</gene>
<dbReference type="InterPro" id="IPR006759">
    <property type="entry name" value="Glyco_transf_54"/>
</dbReference>
<dbReference type="FunCoup" id="L9JFC2">
    <property type="interactions" value="105"/>
</dbReference>
<feature type="domain" description="MGAT4 conserved region" evidence="4">
    <location>
        <begin position="1"/>
        <end position="157"/>
    </location>
</feature>
<protein>
    <recommendedName>
        <fullName evidence="8">Alpha-1,3-mannosyl-glycoprotein 4-beta-N-acetylglucosaminyltransferase C</fullName>
    </recommendedName>
</protein>
<evidence type="ECO:0000313" key="6">
    <source>
        <dbReference type="EMBL" id="ELW47692.1"/>
    </source>
</evidence>
<dbReference type="AlphaFoldDB" id="L9JFC2"/>
<evidence type="ECO:0000256" key="1">
    <source>
        <dbReference type="ARBA" id="ARBA00004922"/>
    </source>
</evidence>